<evidence type="ECO:0000256" key="6">
    <source>
        <dbReference type="ARBA" id="ARBA00022777"/>
    </source>
</evidence>
<dbReference type="Proteomes" id="UP000595564">
    <property type="component" value="Chromosome"/>
</dbReference>
<keyword evidence="9" id="KW-1133">Transmembrane helix</keyword>
<dbReference type="InterPro" id="IPR036097">
    <property type="entry name" value="HisK_dim/P_sf"/>
</dbReference>
<feature type="transmembrane region" description="Helical" evidence="9">
    <location>
        <begin position="20"/>
        <end position="39"/>
    </location>
</feature>
<dbReference type="CDD" id="cd00082">
    <property type="entry name" value="HisKA"/>
    <property type="match status" value="1"/>
</dbReference>
<dbReference type="Pfam" id="PF00512">
    <property type="entry name" value="HisKA"/>
    <property type="match status" value="1"/>
</dbReference>
<accession>A0A7R6PPS1</accession>
<keyword evidence="7" id="KW-0067">ATP-binding</keyword>
<dbReference type="CDD" id="cd00075">
    <property type="entry name" value="HATPase"/>
    <property type="match status" value="1"/>
</dbReference>
<keyword evidence="9" id="KW-0812">Transmembrane</keyword>
<comment type="catalytic activity">
    <reaction evidence="1">
        <text>ATP + protein L-histidine = ADP + protein N-phospho-L-histidine.</text>
        <dbReference type="EC" id="2.7.13.3"/>
    </reaction>
</comment>
<dbReference type="EMBL" id="AP017470">
    <property type="protein sequence ID" value="BBB33051.1"/>
    <property type="molecule type" value="Genomic_DNA"/>
</dbReference>
<organism evidence="11 12">
    <name type="scientific">Thermotomaculum hydrothermale</name>
    <dbReference type="NCBI Taxonomy" id="981385"/>
    <lineage>
        <taxon>Bacteria</taxon>
        <taxon>Pseudomonadati</taxon>
        <taxon>Acidobacteriota</taxon>
        <taxon>Holophagae</taxon>
        <taxon>Thermotomaculales</taxon>
        <taxon>Thermotomaculaceae</taxon>
        <taxon>Thermotomaculum</taxon>
    </lineage>
</organism>
<evidence type="ECO:0000256" key="9">
    <source>
        <dbReference type="SAM" id="Phobius"/>
    </source>
</evidence>
<evidence type="ECO:0000313" key="11">
    <source>
        <dbReference type="EMBL" id="BBB33051.1"/>
    </source>
</evidence>
<dbReference type="GO" id="GO:0000155">
    <property type="term" value="F:phosphorelay sensor kinase activity"/>
    <property type="evidence" value="ECO:0007669"/>
    <property type="project" value="InterPro"/>
</dbReference>
<evidence type="ECO:0000256" key="1">
    <source>
        <dbReference type="ARBA" id="ARBA00000085"/>
    </source>
</evidence>
<reference evidence="11 12" key="1">
    <citation type="journal article" date="2012" name="Extremophiles">
        <title>Thermotomaculum hydrothermale gen. nov., sp. nov., a novel heterotrophic thermophile within the phylum Acidobacteria from a deep-sea hydrothermal vent chimney in the Southern Okinawa Trough.</title>
        <authorList>
            <person name="Izumi H."/>
            <person name="Nunoura T."/>
            <person name="Miyazaki M."/>
            <person name="Mino S."/>
            <person name="Toki T."/>
            <person name="Takai K."/>
            <person name="Sako Y."/>
            <person name="Sawabe T."/>
            <person name="Nakagawa S."/>
        </authorList>
    </citation>
    <scope>NUCLEOTIDE SEQUENCE [LARGE SCALE GENOMIC DNA]</scope>
    <source>
        <strain evidence="11 12">AC55</strain>
    </source>
</reference>
<keyword evidence="5" id="KW-0547">Nucleotide-binding</keyword>
<dbReference type="PRINTS" id="PR00344">
    <property type="entry name" value="BCTRLSENSOR"/>
</dbReference>
<feature type="transmembrane region" description="Helical" evidence="9">
    <location>
        <begin position="294"/>
        <end position="315"/>
    </location>
</feature>
<dbReference type="SUPFAM" id="SSF47384">
    <property type="entry name" value="Homodimeric domain of signal transducing histidine kinase"/>
    <property type="match status" value="1"/>
</dbReference>
<keyword evidence="4" id="KW-0808">Transferase</keyword>
<proteinExistence type="predicted"/>
<dbReference type="InterPro" id="IPR005467">
    <property type="entry name" value="His_kinase_dom"/>
</dbReference>
<evidence type="ECO:0000256" key="2">
    <source>
        <dbReference type="ARBA" id="ARBA00012438"/>
    </source>
</evidence>
<dbReference type="InterPro" id="IPR003661">
    <property type="entry name" value="HisK_dim/P_dom"/>
</dbReference>
<evidence type="ECO:0000313" key="12">
    <source>
        <dbReference type="Proteomes" id="UP000595564"/>
    </source>
</evidence>
<dbReference type="Pfam" id="PF02518">
    <property type="entry name" value="HATPase_c"/>
    <property type="match status" value="1"/>
</dbReference>
<dbReference type="Gene3D" id="3.30.565.10">
    <property type="entry name" value="Histidine kinase-like ATPase, C-terminal domain"/>
    <property type="match status" value="1"/>
</dbReference>
<evidence type="ECO:0000259" key="10">
    <source>
        <dbReference type="PROSITE" id="PS50109"/>
    </source>
</evidence>
<keyword evidence="6 11" id="KW-0418">Kinase</keyword>
<protein>
    <recommendedName>
        <fullName evidence="2">histidine kinase</fullName>
        <ecNumber evidence="2">2.7.13.3</ecNumber>
    </recommendedName>
</protein>
<feature type="domain" description="Histidine kinase" evidence="10">
    <location>
        <begin position="426"/>
        <end position="630"/>
    </location>
</feature>
<dbReference type="GO" id="GO:0005524">
    <property type="term" value="F:ATP binding"/>
    <property type="evidence" value="ECO:0007669"/>
    <property type="project" value="UniProtKB-KW"/>
</dbReference>
<keyword evidence="9" id="KW-0472">Membrane</keyword>
<sequence length="633" mass="71865">MENNLKNKFGAGVKKKISSAMILLTNIGLFVVLAYLVFYERNAYFSLRREAGKALMTSVSHNLEYSLRSEKKLKEQLRGNLLSLASYFSEEAVKNGKLNLERLISLSRKFKIYKLVVFDKDCEVKYVSRGRFGRGGFLKANIKSVCQGKEDHYVIGLKQSYRRIGYRFGLAKNLKTGGAILLLVDATYLKEMFDKISFLHVLDNIAKYKDIELVRFEKFDQVIFEKYRNQNIAKKLIYSPVTEKNGEVIQTKVVSIGDTRFLLVSSNVFLDGEWQGCLRLGLSLSYLQLLDKGFLVLAFILFVLVVLMDAFYFYALNKSERLYRESSKFNSVLNQIEDGIVIRQLDGSVFQNDAVSRLIGDKKNSVLSMSDGVKTFDIKGKKIMVAKKTYPFGEVFIIRDVTIEEASKESKEREKKIFSMGKLASSFAHEVRNPLNTISMIIQQVAFSKKLSDSEKDMINIVKGEIERLNAIVNEFMEVSKTPELKFKNVLISSFLNDIVKFYQESIKNTSKEIKVSIKEDFSVQMDLAKFKGVIINLIQNAFEANASRVELEVSLADNFGILKVKDNGEGMTEDEAERAFDLYFTTKSKGSGLGLPYVQRIVSLHGGFVKLQSEKGRGATVEIFLPLKKGDE</sequence>
<dbReference type="AlphaFoldDB" id="A0A7R6PPS1"/>
<dbReference type="EC" id="2.7.13.3" evidence="2"/>
<dbReference type="PANTHER" id="PTHR43065:SF10">
    <property type="entry name" value="PEROXIDE STRESS-ACTIVATED HISTIDINE KINASE MAK3"/>
    <property type="match status" value="1"/>
</dbReference>
<dbReference type="InterPro" id="IPR004358">
    <property type="entry name" value="Sig_transdc_His_kin-like_C"/>
</dbReference>
<dbReference type="PANTHER" id="PTHR43065">
    <property type="entry name" value="SENSOR HISTIDINE KINASE"/>
    <property type="match status" value="1"/>
</dbReference>
<dbReference type="SMART" id="SM00387">
    <property type="entry name" value="HATPase_c"/>
    <property type="match status" value="1"/>
</dbReference>
<keyword evidence="8" id="KW-0902">Two-component regulatory system</keyword>
<evidence type="ECO:0000256" key="5">
    <source>
        <dbReference type="ARBA" id="ARBA00022741"/>
    </source>
</evidence>
<gene>
    <name evidence="11" type="ORF">TTHT_1557</name>
</gene>
<dbReference type="InterPro" id="IPR003594">
    <property type="entry name" value="HATPase_dom"/>
</dbReference>
<dbReference type="PROSITE" id="PS50109">
    <property type="entry name" value="HIS_KIN"/>
    <property type="match status" value="1"/>
</dbReference>
<evidence type="ECO:0000256" key="4">
    <source>
        <dbReference type="ARBA" id="ARBA00022679"/>
    </source>
</evidence>
<evidence type="ECO:0000256" key="7">
    <source>
        <dbReference type="ARBA" id="ARBA00022840"/>
    </source>
</evidence>
<dbReference type="Gene3D" id="1.10.287.130">
    <property type="match status" value="1"/>
</dbReference>
<evidence type="ECO:0000256" key="3">
    <source>
        <dbReference type="ARBA" id="ARBA00022553"/>
    </source>
</evidence>
<dbReference type="KEGG" id="thyd:TTHT_1557"/>
<dbReference type="InterPro" id="IPR036890">
    <property type="entry name" value="HATPase_C_sf"/>
</dbReference>
<keyword evidence="12" id="KW-1185">Reference proteome</keyword>
<dbReference type="SUPFAM" id="SSF55874">
    <property type="entry name" value="ATPase domain of HSP90 chaperone/DNA topoisomerase II/histidine kinase"/>
    <property type="match status" value="1"/>
</dbReference>
<evidence type="ECO:0000256" key="8">
    <source>
        <dbReference type="ARBA" id="ARBA00023012"/>
    </source>
</evidence>
<dbReference type="SMART" id="SM00388">
    <property type="entry name" value="HisKA"/>
    <property type="match status" value="1"/>
</dbReference>
<keyword evidence="3" id="KW-0597">Phosphoprotein</keyword>
<name>A0A7R6PPS1_9BACT</name>